<evidence type="ECO:0000256" key="1">
    <source>
        <dbReference type="ARBA" id="ARBA00008361"/>
    </source>
</evidence>
<dbReference type="AlphaFoldDB" id="A0A939GFG8"/>
<evidence type="ECO:0000313" key="6">
    <source>
        <dbReference type="Proteomes" id="UP000664034"/>
    </source>
</evidence>
<keyword evidence="6" id="KW-1185">Reference proteome</keyword>
<dbReference type="GO" id="GO:0032259">
    <property type="term" value="P:methylation"/>
    <property type="evidence" value="ECO:0007669"/>
    <property type="project" value="UniProtKB-KW"/>
</dbReference>
<dbReference type="GO" id="GO:0008757">
    <property type="term" value="F:S-adenosylmethionine-dependent methyltransferase activity"/>
    <property type="evidence" value="ECO:0007669"/>
    <property type="project" value="InterPro"/>
</dbReference>
<comment type="similarity">
    <text evidence="1">Belongs to the methyltransferase superfamily.</text>
</comment>
<keyword evidence="2 5" id="KW-0489">Methyltransferase</keyword>
<evidence type="ECO:0000259" key="4">
    <source>
        <dbReference type="Pfam" id="PF08241"/>
    </source>
</evidence>
<reference evidence="5" key="1">
    <citation type="submission" date="2021-03" db="EMBL/GenBank/DDBJ databases">
        <title>Fibrella sp. HMF5335 genome sequencing and assembly.</title>
        <authorList>
            <person name="Kang H."/>
            <person name="Kim H."/>
            <person name="Bae S."/>
            <person name="Joh K."/>
        </authorList>
    </citation>
    <scope>NUCLEOTIDE SEQUENCE</scope>
    <source>
        <strain evidence="5">HMF5335</strain>
    </source>
</reference>
<protein>
    <submittedName>
        <fullName evidence="5">Class I SAM-dependent methyltransferase</fullName>
    </submittedName>
</protein>
<comment type="caution">
    <text evidence="5">The sequence shown here is derived from an EMBL/GenBank/DDBJ whole genome shotgun (WGS) entry which is preliminary data.</text>
</comment>
<dbReference type="Pfam" id="PF08241">
    <property type="entry name" value="Methyltransf_11"/>
    <property type="match status" value="1"/>
</dbReference>
<name>A0A939GFG8_9BACT</name>
<dbReference type="SUPFAM" id="SSF53335">
    <property type="entry name" value="S-adenosyl-L-methionine-dependent methyltransferases"/>
    <property type="match status" value="1"/>
</dbReference>
<dbReference type="PANTHER" id="PTHR44942:SF4">
    <property type="entry name" value="METHYLTRANSFERASE TYPE 11 DOMAIN-CONTAINING PROTEIN"/>
    <property type="match status" value="1"/>
</dbReference>
<proteinExistence type="inferred from homology"/>
<dbReference type="CDD" id="cd02440">
    <property type="entry name" value="AdoMet_MTases"/>
    <property type="match status" value="1"/>
</dbReference>
<sequence length="249" mass="29399">MIPLDRFSDHAAEYARYRIDYPGELYDYILAQVPTRQRVWDCATGNGQAAVALANYFDEVEATDISSNQLENAVRRPNIEYQPANAEHAPFADETFDLVTVGQALHWFNVPAFHQEVRRVLKPGGVIAEWGYGLNQVNAPIDALVRFIYTDIVGPFWDPMRRHIETEYRDLPFDFDKPRRARFIARREWLVEWYMNYLRTWSAVQAFRKKNGYDPIDQFADDLRRHWGPHPREVRFPIFLRMGRKEFNV</sequence>
<accession>A0A939GFG8</accession>
<dbReference type="InterPro" id="IPR013216">
    <property type="entry name" value="Methyltransf_11"/>
</dbReference>
<dbReference type="Gene3D" id="3.40.50.150">
    <property type="entry name" value="Vaccinia Virus protein VP39"/>
    <property type="match status" value="1"/>
</dbReference>
<dbReference type="PANTHER" id="PTHR44942">
    <property type="entry name" value="METHYLTRANSF_11 DOMAIN-CONTAINING PROTEIN"/>
    <property type="match status" value="1"/>
</dbReference>
<dbReference type="InterPro" id="IPR051052">
    <property type="entry name" value="Diverse_substrate_MTase"/>
</dbReference>
<dbReference type="InterPro" id="IPR029063">
    <property type="entry name" value="SAM-dependent_MTases_sf"/>
</dbReference>
<feature type="domain" description="Methyltransferase type 11" evidence="4">
    <location>
        <begin position="41"/>
        <end position="127"/>
    </location>
</feature>
<evidence type="ECO:0000313" key="5">
    <source>
        <dbReference type="EMBL" id="MBO0936530.1"/>
    </source>
</evidence>
<evidence type="ECO:0000256" key="2">
    <source>
        <dbReference type="ARBA" id="ARBA00022603"/>
    </source>
</evidence>
<evidence type="ECO:0000256" key="3">
    <source>
        <dbReference type="ARBA" id="ARBA00022679"/>
    </source>
</evidence>
<dbReference type="EMBL" id="JAFMYV010000003">
    <property type="protein sequence ID" value="MBO0936530.1"/>
    <property type="molecule type" value="Genomic_DNA"/>
</dbReference>
<gene>
    <name evidence="5" type="ORF">J2I47_08250</name>
</gene>
<organism evidence="5 6">
    <name type="scientific">Fibrella rubiginis</name>
    <dbReference type="NCBI Taxonomy" id="2817060"/>
    <lineage>
        <taxon>Bacteria</taxon>
        <taxon>Pseudomonadati</taxon>
        <taxon>Bacteroidota</taxon>
        <taxon>Cytophagia</taxon>
        <taxon>Cytophagales</taxon>
        <taxon>Spirosomataceae</taxon>
        <taxon>Fibrella</taxon>
    </lineage>
</organism>
<dbReference type="RefSeq" id="WP_207364087.1">
    <property type="nucleotide sequence ID" value="NZ_JAFMYV010000003.1"/>
</dbReference>
<dbReference type="Proteomes" id="UP000664034">
    <property type="component" value="Unassembled WGS sequence"/>
</dbReference>
<keyword evidence="3" id="KW-0808">Transferase</keyword>